<comment type="caution">
    <text evidence="3">The sequence shown here is derived from an EMBL/GenBank/DDBJ whole genome shotgun (WGS) entry which is preliminary data.</text>
</comment>
<keyword evidence="4" id="KW-1185">Reference proteome</keyword>
<dbReference type="STRING" id="990285.RGCCGE502_08450"/>
<feature type="region of interest" description="Disordered" evidence="2">
    <location>
        <begin position="314"/>
        <end position="336"/>
    </location>
</feature>
<evidence type="ECO:0000313" key="4">
    <source>
        <dbReference type="Proteomes" id="UP000014411"/>
    </source>
</evidence>
<feature type="compositionally biased region" description="Basic and acidic residues" evidence="2">
    <location>
        <begin position="167"/>
        <end position="176"/>
    </location>
</feature>
<proteinExistence type="predicted"/>
<evidence type="ECO:0000256" key="2">
    <source>
        <dbReference type="SAM" id="MobiDB-lite"/>
    </source>
</evidence>
<dbReference type="Proteomes" id="UP000014411">
    <property type="component" value="Unassembled WGS sequence"/>
</dbReference>
<dbReference type="RefSeq" id="WP_016553732.1">
    <property type="nucleotide sequence ID" value="NZ_AEYE02000011.1"/>
</dbReference>
<name>S3IHR3_9HYPH</name>
<gene>
    <name evidence="3" type="ORF">RGCCGE502_08450</name>
</gene>
<accession>S3IHR3</accession>
<feature type="region of interest" description="Disordered" evidence="2">
    <location>
        <begin position="164"/>
        <end position="192"/>
    </location>
</feature>
<evidence type="ECO:0000256" key="1">
    <source>
        <dbReference type="SAM" id="Coils"/>
    </source>
</evidence>
<dbReference type="HOGENOM" id="CLU_826043_0_0_5"/>
<feature type="coiled-coil region" evidence="1">
    <location>
        <begin position="27"/>
        <end position="54"/>
    </location>
</feature>
<keyword evidence="1" id="KW-0175">Coiled coil</keyword>
<dbReference type="AlphaFoldDB" id="S3IHR3"/>
<sequence length="336" mass="37162">MRNQVHIEAKSRVEQTSDALKCAKLAVKVADAEVRDAKDRRENARKAKARINNTIDIIERHAGGADKDMPRDVATPYIRCLLSGLKWEFDQVVEPCVEFALKLFPNFSREEIAEFAACTRSMTSIEMGDAMGVTEDEWWELKLTMIAPAGSTSESYDALKRDRRNRAKQDKYHLNRETTGARTLEQRRADERVKRDEIEAYAKAHGGLSYDAARVRMARAKKKCSDGSATDKKDPRPNGLNNNKSRSSEKRASGSKPPQTRASKRDEQGEENAAPPSGRDLPKANGTSAEVGMAIAEAFLSLRERIVQPLAIASSRPGALARAVGPLRAPRKATGS</sequence>
<organism evidence="3 4">
    <name type="scientific">Rhizobium grahamii CCGE 502</name>
    <dbReference type="NCBI Taxonomy" id="990285"/>
    <lineage>
        <taxon>Bacteria</taxon>
        <taxon>Pseudomonadati</taxon>
        <taxon>Pseudomonadota</taxon>
        <taxon>Alphaproteobacteria</taxon>
        <taxon>Hyphomicrobiales</taxon>
        <taxon>Rhizobiaceae</taxon>
        <taxon>Rhizobium/Agrobacterium group</taxon>
        <taxon>Rhizobium</taxon>
    </lineage>
</organism>
<dbReference type="EMBL" id="AEYE02000011">
    <property type="protein sequence ID" value="EPE98443.1"/>
    <property type="molecule type" value="Genomic_DNA"/>
</dbReference>
<feature type="region of interest" description="Disordered" evidence="2">
    <location>
        <begin position="221"/>
        <end position="288"/>
    </location>
</feature>
<protein>
    <submittedName>
        <fullName evidence="3">Uncharacterized protein</fullName>
    </submittedName>
</protein>
<reference evidence="3 4" key="1">
    <citation type="journal article" date="2012" name="J. Bacteriol.">
        <title>Genome sequence of Rhizobium grahamii CCGE502, a broad-host-range symbiont with low nodulation competitiveness in Phaseolus vulgaris.</title>
        <authorList>
            <person name="Althabegoiti M.J."/>
            <person name="Lozano L."/>
            <person name="Torres-Tejerizo G."/>
            <person name="Ormeno-Orrillo E."/>
            <person name="Rogel M.A."/>
            <person name="Gonzalez V."/>
            <person name="Martinez-Romero E."/>
        </authorList>
    </citation>
    <scope>NUCLEOTIDE SEQUENCE [LARGE SCALE GENOMIC DNA]</scope>
    <source>
        <strain evidence="3 4">CCGE 502</strain>
    </source>
</reference>
<feature type="compositionally biased region" description="Basic and acidic residues" evidence="2">
    <location>
        <begin position="223"/>
        <end position="236"/>
    </location>
</feature>
<evidence type="ECO:0000313" key="3">
    <source>
        <dbReference type="EMBL" id="EPE98443.1"/>
    </source>
</evidence>